<evidence type="ECO:0000313" key="2">
    <source>
        <dbReference type="EMBL" id="XAE53724.1"/>
    </source>
</evidence>
<evidence type="ECO:0000313" key="3">
    <source>
        <dbReference type="Proteomes" id="UP001448498"/>
    </source>
</evidence>
<evidence type="ECO:0000256" key="1">
    <source>
        <dbReference type="SAM" id="MobiDB-lite"/>
    </source>
</evidence>
<accession>A0ABZ3DYH1</accession>
<dbReference type="RefSeq" id="WP_155627354.1">
    <property type="nucleotide sequence ID" value="NZ_CP101526.1"/>
</dbReference>
<gene>
    <name evidence="2" type="ORF">OHZ10_34405</name>
</gene>
<reference evidence="2 3" key="1">
    <citation type="submission" date="2022-10" db="EMBL/GenBank/DDBJ databases">
        <title>Genomic of Burkholderia cepacia PN-1.</title>
        <authorList>
            <person name="Yang Y."/>
            <person name="Guan H."/>
            <person name="Huang J."/>
        </authorList>
    </citation>
    <scope>NUCLEOTIDE SEQUENCE [LARGE SCALE GENOMIC DNA]</scope>
    <source>
        <strain evidence="2 3">PN-1</strain>
    </source>
</reference>
<dbReference type="Proteomes" id="UP001448498">
    <property type="component" value="Chromosome 2"/>
</dbReference>
<dbReference type="EMBL" id="CP109823">
    <property type="protein sequence ID" value="XAE53724.1"/>
    <property type="molecule type" value="Genomic_DNA"/>
</dbReference>
<feature type="region of interest" description="Disordered" evidence="1">
    <location>
        <begin position="1"/>
        <end position="78"/>
    </location>
</feature>
<sequence length="78" mass="8089">MKSEKLQSDLAAGHAMGHCRDDTVTAPTPAGLSKAREREGVAHAPAGSPGNHVAPLPKQKNPAASASDPVTRKHHHVT</sequence>
<organism evidence="2 3">
    <name type="scientific">Burkholderia arboris</name>
    <dbReference type="NCBI Taxonomy" id="488730"/>
    <lineage>
        <taxon>Bacteria</taxon>
        <taxon>Pseudomonadati</taxon>
        <taxon>Pseudomonadota</taxon>
        <taxon>Betaproteobacteria</taxon>
        <taxon>Burkholderiales</taxon>
        <taxon>Burkholderiaceae</taxon>
        <taxon>Burkholderia</taxon>
        <taxon>Burkholderia cepacia complex</taxon>
    </lineage>
</organism>
<protein>
    <recommendedName>
        <fullName evidence="4">Transcriptional regulator</fullName>
    </recommendedName>
</protein>
<keyword evidence="3" id="KW-1185">Reference proteome</keyword>
<name>A0ABZ3DYH1_9BURK</name>
<proteinExistence type="predicted"/>
<evidence type="ECO:0008006" key="4">
    <source>
        <dbReference type="Google" id="ProtNLM"/>
    </source>
</evidence>